<dbReference type="Pfam" id="PF13023">
    <property type="entry name" value="HD_3"/>
    <property type="match status" value="1"/>
</dbReference>
<gene>
    <name evidence="4" type="ORF">HNR48_002418</name>
</gene>
<organism evidence="4 5">
    <name type="scientific">Pseudoteredinibacter isoporae</name>
    <dbReference type="NCBI Taxonomy" id="570281"/>
    <lineage>
        <taxon>Bacteria</taxon>
        <taxon>Pseudomonadati</taxon>
        <taxon>Pseudomonadota</taxon>
        <taxon>Gammaproteobacteria</taxon>
        <taxon>Cellvibrionales</taxon>
        <taxon>Cellvibrionaceae</taxon>
        <taxon>Pseudoteredinibacter</taxon>
    </lineage>
</organism>
<dbReference type="PANTHER" id="PTHR11845:SF13">
    <property type="entry name" value="5'-DEOXYNUCLEOTIDASE HDDC2"/>
    <property type="match status" value="1"/>
</dbReference>
<dbReference type="Gene3D" id="1.10.3210.10">
    <property type="entry name" value="Hypothetical protein af1432"/>
    <property type="match status" value="1"/>
</dbReference>
<dbReference type="GO" id="GO:0046872">
    <property type="term" value="F:metal ion binding"/>
    <property type="evidence" value="ECO:0007669"/>
    <property type="project" value="UniProtKB-KW"/>
</dbReference>
<sequence length="197" mass="22378">MQDLQQQLAFIVEMDRLKAVYRQTTVKDDKGRFENSAEHSWHIAVMAHVFAPMIAEPVDIHRACLMLLLHDIVEIDAGDTFAFASAADIASKADKESEAADRLFGLLPDSQASDFRTLWQEYEDAESADARFAKAMDCLLPLIQNMNNEGGSWRRHQVSRSKVVARNKYLEHSAPKLWEYALEQIDIALDKGWLQEG</sequence>
<keyword evidence="5" id="KW-1185">Reference proteome</keyword>
<dbReference type="FunCoup" id="A0A7X0JTU2">
    <property type="interactions" value="141"/>
</dbReference>
<evidence type="ECO:0000256" key="1">
    <source>
        <dbReference type="ARBA" id="ARBA00022723"/>
    </source>
</evidence>
<evidence type="ECO:0000259" key="3">
    <source>
        <dbReference type="Pfam" id="PF13023"/>
    </source>
</evidence>
<dbReference type="GO" id="GO:0005737">
    <property type="term" value="C:cytoplasm"/>
    <property type="evidence" value="ECO:0007669"/>
    <property type="project" value="TreeGrafter"/>
</dbReference>
<proteinExistence type="predicted"/>
<dbReference type="RefSeq" id="WP_166846667.1">
    <property type="nucleotide sequence ID" value="NZ_JAAONY010000002.1"/>
</dbReference>
<dbReference type="SUPFAM" id="SSF109604">
    <property type="entry name" value="HD-domain/PDEase-like"/>
    <property type="match status" value="1"/>
</dbReference>
<dbReference type="AlphaFoldDB" id="A0A7X0JTU2"/>
<evidence type="ECO:0000313" key="4">
    <source>
        <dbReference type="EMBL" id="MBB6522133.1"/>
    </source>
</evidence>
<reference evidence="4 5" key="1">
    <citation type="submission" date="2020-08" db="EMBL/GenBank/DDBJ databases">
        <title>Genomic Encyclopedia of Type Strains, Phase IV (KMG-IV): sequencing the most valuable type-strain genomes for metagenomic binning, comparative biology and taxonomic classification.</title>
        <authorList>
            <person name="Goeker M."/>
        </authorList>
    </citation>
    <scope>NUCLEOTIDE SEQUENCE [LARGE SCALE GENOMIC DNA]</scope>
    <source>
        <strain evidence="4 5">DSM 22368</strain>
    </source>
</reference>
<feature type="domain" description="HD" evidence="3">
    <location>
        <begin position="14"/>
        <end position="178"/>
    </location>
</feature>
<dbReference type="InterPro" id="IPR039356">
    <property type="entry name" value="YfbR/HDDC2"/>
</dbReference>
<comment type="caution">
    <text evidence="4">The sequence shown here is derived from an EMBL/GenBank/DDBJ whole genome shotgun (WGS) entry which is preliminary data.</text>
</comment>
<name>A0A7X0JTU2_9GAMM</name>
<dbReference type="InterPro" id="IPR006674">
    <property type="entry name" value="HD_domain"/>
</dbReference>
<dbReference type="InParanoid" id="A0A7X0JTU2"/>
<protein>
    <submittedName>
        <fullName evidence="4">Putative hydrolase of HD superfamily</fullName>
    </submittedName>
</protein>
<dbReference type="GO" id="GO:0002953">
    <property type="term" value="F:5'-deoxynucleotidase activity"/>
    <property type="evidence" value="ECO:0007669"/>
    <property type="project" value="InterPro"/>
</dbReference>
<dbReference type="PANTHER" id="PTHR11845">
    <property type="entry name" value="5'-DEOXYNUCLEOTIDASE HDDC2"/>
    <property type="match status" value="1"/>
</dbReference>
<dbReference type="EMBL" id="JACHHT010000002">
    <property type="protein sequence ID" value="MBB6522133.1"/>
    <property type="molecule type" value="Genomic_DNA"/>
</dbReference>
<evidence type="ECO:0000313" key="5">
    <source>
        <dbReference type="Proteomes" id="UP000528457"/>
    </source>
</evidence>
<keyword evidence="2 4" id="KW-0378">Hydrolase</keyword>
<dbReference type="Proteomes" id="UP000528457">
    <property type="component" value="Unassembled WGS sequence"/>
</dbReference>
<evidence type="ECO:0000256" key="2">
    <source>
        <dbReference type="ARBA" id="ARBA00022801"/>
    </source>
</evidence>
<accession>A0A7X0JTU2</accession>
<keyword evidence="1" id="KW-0479">Metal-binding</keyword>